<accession>E9G7P7</accession>
<reference evidence="2 3" key="1">
    <citation type="journal article" date="2011" name="Science">
        <title>The ecoresponsive genome of Daphnia pulex.</title>
        <authorList>
            <person name="Colbourne J.K."/>
            <person name="Pfrender M.E."/>
            <person name="Gilbert D."/>
            <person name="Thomas W.K."/>
            <person name="Tucker A."/>
            <person name="Oakley T.H."/>
            <person name="Tokishita S."/>
            <person name="Aerts A."/>
            <person name="Arnold G.J."/>
            <person name="Basu M.K."/>
            <person name="Bauer D.J."/>
            <person name="Caceres C.E."/>
            <person name="Carmel L."/>
            <person name="Casola C."/>
            <person name="Choi J.H."/>
            <person name="Detter J.C."/>
            <person name="Dong Q."/>
            <person name="Dusheyko S."/>
            <person name="Eads B.D."/>
            <person name="Frohlich T."/>
            <person name="Geiler-Samerotte K.A."/>
            <person name="Gerlach D."/>
            <person name="Hatcher P."/>
            <person name="Jogdeo S."/>
            <person name="Krijgsveld J."/>
            <person name="Kriventseva E.V."/>
            <person name="Kultz D."/>
            <person name="Laforsch C."/>
            <person name="Lindquist E."/>
            <person name="Lopez J."/>
            <person name="Manak J.R."/>
            <person name="Muller J."/>
            <person name="Pangilinan J."/>
            <person name="Patwardhan R.P."/>
            <person name="Pitluck S."/>
            <person name="Pritham E.J."/>
            <person name="Rechtsteiner A."/>
            <person name="Rho M."/>
            <person name="Rogozin I.B."/>
            <person name="Sakarya O."/>
            <person name="Salamov A."/>
            <person name="Schaack S."/>
            <person name="Shapiro H."/>
            <person name="Shiga Y."/>
            <person name="Skalitzky C."/>
            <person name="Smith Z."/>
            <person name="Souvorov A."/>
            <person name="Sung W."/>
            <person name="Tang Z."/>
            <person name="Tsuchiya D."/>
            <person name="Tu H."/>
            <person name="Vos H."/>
            <person name="Wang M."/>
            <person name="Wolf Y.I."/>
            <person name="Yamagata H."/>
            <person name="Yamada T."/>
            <person name="Ye Y."/>
            <person name="Shaw J.R."/>
            <person name="Andrews J."/>
            <person name="Crease T.J."/>
            <person name="Tang H."/>
            <person name="Lucas S.M."/>
            <person name="Robertson H.M."/>
            <person name="Bork P."/>
            <person name="Koonin E.V."/>
            <person name="Zdobnov E.M."/>
            <person name="Grigoriev I.V."/>
            <person name="Lynch M."/>
            <person name="Boore J.L."/>
        </authorList>
    </citation>
    <scope>NUCLEOTIDE SEQUENCE [LARGE SCALE GENOMIC DNA]</scope>
</reference>
<dbReference type="InParanoid" id="E9G7P7"/>
<dbReference type="AlphaFoldDB" id="E9G7P7"/>
<feature type="compositionally biased region" description="Polar residues" evidence="1">
    <location>
        <begin position="81"/>
        <end position="95"/>
    </location>
</feature>
<protein>
    <submittedName>
        <fullName evidence="2">Uncharacterized protein</fullName>
    </submittedName>
</protein>
<proteinExistence type="predicted"/>
<evidence type="ECO:0000313" key="3">
    <source>
        <dbReference type="Proteomes" id="UP000000305"/>
    </source>
</evidence>
<dbReference type="KEGG" id="dpx:DAPPUDRAFT_238888"/>
<evidence type="ECO:0000313" key="2">
    <source>
        <dbReference type="EMBL" id="EFX84514.1"/>
    </source>
</evidence>
<dbReference type="EMBL" id="GL732534">
    <property type="protein sequence ID" value="EFX84514.1"/>
    <property type="molecule type" value="Genomic_DNA"/>
</dbReference>
<name>E9G7P7_DAPPU</name>
<organism evidence="2 3">
    <name type="scientific">Daphnia pulex</name>
    <name type="common">Water flea</name>
    <dbReference type="NCBI Taxonomy" id="6669"/>
    <lineage>
        <taxon>Eukaryota</taxon>
        <taxon>Metazoa</taxon>
        <taxon>Ecdysozoa</taxon>
        <taxon>Arthropoda</taxon>
        <taxon>Crustacea</taxon>
        <taxon>Branchiopoda</taxon>
        <taxon>Diplostraca</taxon>
        <taxon>Cladocera</taxon>
        <taxon>Anomopoda</taxon>
        <taxon>Daphniidae</taxon>
        <taxon>Daphnia</taxon>
    </lineage>
</organism>
<evidence type="ECO:0000256" key="1">
    <source>
        <dbReference type="SAM" id="MobiDB-lite"/>
    </source>
</evidence>
<feature type="region of interest" description="Disordered" evidence="1">
    <location>
        <begin position="80"/>
        <end position="105"/>
    </location>
</feature>
<keyword evidence="3" id="KW-1185">Reference proteome</keyword>
<sequence length="105" mass="11844">MSAESRPTWILAHLDLGPPRSRPTRFFSEPTPERDLFLLVPINDLLKGRNKEQPKYLQEPGSLTHACFLTPTYASGGGSFHVSSRASAIQQQQDPRFQHRGDLED</sequence>
<gene>
    <name evidence="2" type="ORF">DAPPUDRAFT_238888</name>
</gene>
<feature type="compositionally biased region" description="Basic and acidic residues" evidence="1">
    <location>
        <begin position="96"/>
        <end position="105"/>
    </location>
</feature>
<dbReference type="HOGENOM" id="CLU_2239246_0_0_1"/>
<dbReference type="Proteomes" id="UP000000305">
    <property type="component" value="Unassembled WGS sequence"/>
</dbReference>